<dbReference type="EMBL" id="HBGQ01050593">
    <property type="protein sequence ID" value="CAD9450799.1"/>
    <property type="molecule type" value="Transcribed_RNA"/>
</dbReference>
<feature type="region of interest" description="Disordered" evidence="1">
    <location>
        <begin position="8"/>
        <end position="36"/>
    </location>
</feature>
<accession>A0A7S2DCK0</accession>
<reference evidence="2" key="1">
    <citation type="submission" date="2021-01" db="EMBL/GenBank/DDBJ databases">
        <authorList>
            <person name="Corre E."/>
            <person name="Pelletier E."/>
            <person name="Niang G."/>
            <person name="Scheremetjew M."/>
            <person name="Finn R."/>
            <person name="Kale V."/>
            <person name="Holt S."/>
            <person name="Cochrane G."/>
            <person name="Meng A."/>
            <person name="Brown T."/>
            <person name="Cohen L."/>
        </authorList>
    </citation>
    <scope>NUCLEOTIDE SEQUENCE</scope>
    <source>
        <strain evidence="2">CCMP2222</strain>
    </source>
</reference>
<protein>
    <submittedName>
        <fullName evidence="2">Uncharacterized protein</fullName>
    </submittedName>
</protein>
<evidence type="ECO:0000256" key="1">
    <source>
        <dbReference type="SAM" id="MobiDB-lite"/>
    </source>
</evidence>
<evidence type="ECO:0000313" key="2">
    <source>
        <dbReference type="EMBL" id="CAD9450799.1"/>
    </source>
</evidence>
<gene>
    <name evidence="2" type="ORF">AAND1436_LOCUS24620</name>
</gene>
<proteinExistence type="predicted"/>
<name>A0A7S2DCK0_9DINO</name>
<organism evidence="2">
    <name type="scientific">Alexandrium andersonii</name>
    <dbReference type="NCBI Taxonomy" id="327968"/>
    <lineage>
        <taxon>Eukaryota</taxon>
        <taxon>Sar</taxon>
        <taxon>Alveolata</taxon>
        <taxon>Dinophyceae</taxon>
        <taxon>Gonyaulacales</taxon>
        <taxon>Pyrocystaceae</taxon>
        <taxon>Alexandrium</taxon>
    </lineage>
</organism>
<dbReference type="AlphaFoldDB" id="A0A7S2DCK0"/>
<sequence>MLLLLLLQPAGRPRANRTDQRGRADPSAGSHRTARHVGIVSPMKLHLHWGRALLPRSSAELRDDRDNAAGVPAQPLDDSLPTIAALGRRWGAIQKARVLA</sequence>